<evidence type="ECO:0000313" key="3">
    <source>
        <dbReference type="EMBL" id="KAB2814910.1"/>
    </source>
</evidence>
<sequence length="310" mass="35114">MQMNIRNQHIILGALFLTLTAGTPHNGDGGTNHSTGFTEDYRIHALSIPTDLTLGGESIPLNDPEVYERLDRELLVNTYWQSNTLLMIKRAHRWVPKFEAIFEAEGVPSDLVYLGLIESGYQNVVSPAGAAGYWQFLESTGKEYGLIIDNEVDERYHPEKAALAAAKYLKDAKEEFGSWTLAAASYNMGKAGVSRQLERQGVDDYYDLLLNSETARYVFRIVAVKEIVSNPAKYGFLLDEEDYYPQIQTTTVEIDSAIASFPEFATDLGINYKTLKYHNPWLREAYLKNKNKRTYLIEVPVDKSFISEEE</sequence>
<dbReference type="PANTHER" id="PTHR37423:SF2">
    <property type="entry name" value="MEMBRANE-BOUND LYTIC MUREIN TRANSGLYCOSYLASE C"/>
    <property type="match status" value="1"/>
</dbReference>
<protein>
    <submittedName>
        <fullName evidence="3">Lytic transglycosylase domain-containing protein</fullName>
    </submittedName>
</protein>
<dbReference type="AlphaFoldDB" id="A0A6N6RMU5"/>
<proteinExistence type="inferred from homology"/>
<feature type="domain" description="Transglycosylase SLT" evidence="2">
    <location>
        <begin position="108"/>
        <end position="203"/>
    </location>
</feature>
<dbReference type="InterPro" id="IPR023346">
    <property type="entry name" value="Lysozyme-like_dom_sf"/>
</dbReference>
<accession>A0A6N6RMU5</accession>
<dbReference type="Gene3D" id="1.10.530.10">
    <property type="match status" value="1"/>
</dbReference>
<name>A0A6N6RMU5_9FLAO</name>
<evidence type="ECO:0000256" key="1">
    <source>
        <dbReference type="ARBA" id="ARBA00007734"/>
    </source>
</evidence>
<comment type="similarity">
    <text evidence="1">Belongs to the transglycosylase Slt family.</text>
</comment>
<dbReference type="EMBL" id="WBVO01000001">
    <property type="protein sequence ID" value="KAB2814910.1"/>
    <property type="molecule type" value="Genomic_DNA"/>
</dbReference>
<reference evidence="3 4" key="1">
    <citation type="submission" date="2019-09" db="EMBL/GenBank/DDBJ databases">
        <title>Genomes of family Cryomorphaceae.</title>
        <authorList>
            <person name="Bowman J.P."/>
        </authorList>
    </citation>
    <scope>NUCLEOTIDE SEQUENCE [LARGE SCALE GENOMIC DNA]</scope>
    <source>
        <strain evidence="3 4">LMG 25704</strain>
    </source>
</reference>
<keyword evidence="4" id="KW-1185">Reference proteome</keyword>
<evidence type="ECO:0000313" key="4">
    <source>
        <dbReference type="Proteomes" id="UP000468650"/>
    </source>
</evidence>
<dbReference type="Pfam" id="PF01464">
    <property type="entry name" value="SLT"/>
    <property type="match status" value="1"/>
</dbReference>
<organism evidence="3 4">
    <name type="scientific">Phaeocystidibacter luteus</name>
    <dbReference type="NCBI Taxonomy" id="911197"/>
    <lineage>
        <taxon>Bacteria</taxon>
        <taxon>Pseudomonadati</taxon>
        <taxon>Bacteroidota</taxon>
        <taxon>Flavobacteriia</taxon>
        <taxon>Flavobacteriales</taxon>
        <taxon>Phaeocystidibacteraceae</taxon>
        <taxon>Phaeocystidibacter</taxon>
    </lineage>
</organism>
<dbReference type="PANTHER" id="PTHR37423">
    <property type="entry name" value="SOLUBLE LYTIC MUREIN TRANSGLYCOSYLASE-RELATED"/>
    <property type="match status" value="1"/>
</dbReference>
<dbReference type="InterPro" id="IPR008258">
    <property type="entry name" value="Transglycosylase_SLT_dom_1"/>
</dbReference>
<dbReference type="Proteomes" id="UP000468650">
    <property type="component" value="Unassembled WGS sequence"/>
</dbReference>
<dbReference type="SUPFAM" id="SSF53955">
    <property type="entry name" value="Lysozyme-like"/>
    <property type="match status" value="1"/>
</dbReference>
<dbReference type="CDD" id="cd16894">
    <property type="entry name" value="MltD-like"/>
    <property type="match status" value="1"/>
</dbReference>
<comment type="caution">
    <text evidence="3">The sequence shown here is derived from an EMBL/GenBank/DDBJ whole genome shotgun (WGS) entry which is preliminary data.</text>
</comment>
<evidence type="ECO:0000259" key="2">
    <source>
        <dbReference type="Pfam" id="PF01464"/>
    </source>
</evidence>
<gene>
    <name evidence="3" type="ORF">F8C67_03520</name>
</gene>
<dbReference type="OrthoDB" id="9815002at2"/>